<dbReference type="STRING" id="1993.SAMN04489713_112229"/>
<dbReference type="Pfam" id="PF12840">
    <property type="entry name" value="HTH_20"/>
    <property type="match status" value="1"/>
</dbReference>
<dbReference type="SUPFAM" id="SSF46785">
    <property type="entry name" value="Winged helix' DNA-binding domain"/>
    <property type="match status" value="1"/>
</dbReference>
<evidence type="ECO:0000313" key="2">
    <source>
        <dbReference type="EMBL" id="SFP23246.1"/>
    </source>
</evidence>
<feature type="domain" description="HTH arsR-type" evidence="1">
    <location>
        <begin position="14"/>
        <end position="105"/>
    </location>
</feature>
<organism evidence="2 3">
    <name type="scientific">Actinomadura madurae</name>
    <dbReference type="NCBI Taxonomy" id="1993"/>
    <lineage>
        <taxon>Bacteria</taxon>
        <taxon>Bacillati</taxon>
        <taxon>Actinomycetota</taxon>
        <taxon>Actinomycetes</taxon>
        <taxon>Streptosporangiales</taxon>
        <taxon>Thermomonosporaceae</taxon>
        <taxon>Actinomadura</taxon>
    </lineage>
</organism>
<gene>
    <name evidence="2" type="ORF">SAMN04489713_112229</name>
</gene>
<dbReference type="InterPro" id="IPR001845">
    <property type="entry name" value="HTH_ArsR_DNA-bd_dom"/>
</dbReference>
<dbReference type="EMBL" id="FOVH01000012">
    <property type="protein sequence ID" value="SFP23246.1"/>
    <property type="molecule type" value="Genomic_DNA"/>
</dbReference>
<protein>
    <submittedName>
        <fullName evidence="2">Helix-turn-helix domain-containing protein</fullName>
    </submittedName>
</protein>
<dbReference type="InterPro" id="IPR036390">
    <property type="entry name" value="WH_DNA-bd_sf"/>
</dbReference>
<dbReference type="eggNOG" id="COG0640">
    <property type="taxonomic scope" value="Bacteria"/>
</dbReference>
<dbReference type="SMART" id="SM00418">
    <property type="entry name" value="HTH_ARSR"/>
    <property type="match status" value="1"/>
</dbReference>
<sequence>MSDSPEPRQLSDAAALRALRHPLRKRIMRVLDRDGPATATSLARALGENTGATSYHLRQLAAHGFIEEASEHGSGRERWWRVPRHDLRFPPRSRMSPEMRRELAKFEQFEAVEDAEALARFQARRDLMGKWGDAELFARGELALTLPQVTEFWNDYMALFTRYVQASDPPDPDARTILVRFMAFPEVD</sequence>
<name>A0A1I5NPL5_9ACTN</name>
<dbReference type="CDD" id="cd00090">
    <property type="entry name" value="HTH_ARSR"/>
    <property type="match status" value="1"/>
</dbReference>
<evidence type="ECO:0000259" key="1">
    <source>
        <dbReference type="SMART" id="SM00418"/>
    </source>
</evidence>
<dbReference type="Proteomes" id="UP000183413">
    <property type="component" value="Unassembled WGS sequence"/>
</dbReference>
<dbReference type="InterPro" id="IPR011991">
    <property type="entry name" value="ArsR-like_HTH"/>
</dbReference>
<dbReference type="AlphaFoldDB" id="A0A1I5NPL5"/>
<dbReference type="Gene3D" id="1.10.10.10">
    <property type="entry name" value="Winged helix-like DNA-binding domain superfamily/Winged helix DNA-binding domain"/>
    <property type="match status" value="1"/>
</dbReference>
<evidence type="ECO:0000313" key="3">
    <source>
        <dbReference type="Proteomes" id="UP000183413"/>
    </source>
</evidence>
<dbReference type="InParanoid" id="A0A1I5NPL5"/>
<accession>A0A1I5NPL5</accession>
<dbReference type="GO" id="GO:0003700">
    <property type="term" value="F:DNA-binding transcription factor activity"/>
    <property type="evidence" value="ECO:0007669"/>
    <property type="project" value="InterPro"/>
</dbReference>
<proteinExistence type="predicted"/>
<reference evidence="2 3" key="1">
    <citation type="submission" date="2016-10" db="EMBL/GenBank/DDBJ databases">
        <authorList>
            <person name="de Groot N.N."/>
        </authorList>
    </citation>
    <scope>NUCLEOTIDE SEQUENCE [LARGE SCALE GENOMIC DNA]</scope>
    <source>
        <strain evidence="2 3">DSM 43067</strain>
    </source>
</reference>
<keyword evidence="3" id="KW-1185">Reference proteome</keyword>
<dbReference type="RefSeq" id="WP_075023100.1">
    <property type="nucleotide sequence ID" value="NZ_FOVH01000012.1"/>
</dbReference>
<dbReference type="InterPro" id="IPR036388">
    <property type="entry name" value="WH-like_DNA-bd_sf"/>
</dbReference>